<keyword evidence="3 6" id="KW-0812">Transmembrane</keyword>
<feature type="transmembrane region" description="Helical" evidence="6">
    <location>
        <begin position="124"/>
        <end position="149"/>
    </location>
</feature>
<keyword evidence="2" id="KW-1003">Cell membrane</keyword>
<dbReference type="RefSeq" id="WP_128179172.1">
    <property type="nucleotide sequence ID" value="NZ_CP071409.1"/>
</dbReference>
<evidence type="ECO:0000313" key="8">
    <source>
        <dbReference type="EMBL" id="RWR00806.1"/>
    </source>
</evidence>
<dbReference type="SMART" id="SM00267">
    <property type="entry name" value="GGDEF"/>
    <property type="match status" value="1"/>
</dbReference>
<comment type="subcellular location">
    <subcellularLocation>
        <location evidence="1">Cell membrane</location>
        <topology evidence="1">Multi-pass membrane protein</topology>
    </subcellularLocation>
</comment>
<evidence type="ECO:0000259" key="7">
    <source>
        <dbReference type="PROSITE" id="PS50883"/>
    </source>
</evidence>
<dbReference type="SUPFAM" id="SSF141868">
    <property type="entry name" value="EAL domain-like"/>
    <property type="match status" value="1"/>
</dbReference>
<dbReference type="GO" id="GO:0005886">
    <property type="term" value="C:plasma membrane"/>
    <property type="evidence" value="ECO:0007669"/>
    <property type="project" value="UniProtKB-SubCell"/>
</dbReference>
<feature type="domain" description="EAL" evidence="7">
    <location>
        <begin position="491"/>
        <end position="742"/>
    </location>
</feature>
<gene>
    <name evidence="8" type="ORF">ED28_16765</name>
</gene>
<feature type="transmembrane region" description="Helical" evidence="6">
    <location>
        <begin position="253"/>
        <end position="278"/>
    </location>
</feature>
<reference evidence="8 9" key="1">
    <citation type="submission" date="2014-04" db="EMBL/GenBank/DDBJ databases">
        <title>Draft genome sequence of Pantoea beijingensis strain LMG 27579, an emerging pathogen to Pleurotus eryngii with potential industrial application.</title>
        <authorList>
            <person name="Xu F."/>
            <person name="Liu Y."/>
            <person name="Wang S."/>
            <person name="Yin Y."/>
            <person name="Ma Y."/>
            <person name="Zhao S."/>
            <person name="Rong C."/>
        </authorList>
    </citation>
    <scope>NUCLEOTIDE SEQUENCE [LARGE SCALE GENOMIC DNA]</scope>
    <source>
        <strain evidence="8 9">LMG 27579</strain>
    </source>
</reference>
<dbReference type="InterPro" id="IPR035919">
    <property type="entry name" value="EAL_sf"/>
</dbReference>
<feature type="transmembrane region" description="Helical" evidence="6">
    <location>
        <begin position="169"/>
        <end position="190"/>
    </location>
</feature>
<sequence length="743" mass="84898">MQILRWLKQFRTHWWGLPFFLPLLLLPLSSQFSARLLLPEGYVYLIYLPLAMMAAMLMVFDWAALPGIILALLCRYFWIYTPGQAFITCLVFIASLLVCWLGYRTHSGKRWRAGFGELSMTPVRLFWLAFFLPTLVVVLYQMMVTMGFVPVNTSIFARDPFTIRALINYQAVLISCITMLQFYYFLIRIIKNPRFARTLWRHLNAQIAEDVPRLELVCWGILLAIMLGALTYVRPSRENLLASDYTLTLLLPLMLWAAMRFGYLLTSISWPMILILLYQFRQSHLEMPSQAQHLAVISSNLLVFTLTIFMMAAIGTRQRRVVNKARFAALIDPVIGLPNLRSLNMTLAANNNSTLCFLRIPELDLLSRTYGLQLRIQYKRNLAAHLKPLLNPGEGVYQLPGFDLVLRLDNASHLTRIEDIALRLNHYQLTWDGLPLQPAVGISFCSVRPPIGHLHELLGEMSAMAEVSLSSGLPENVQQGSLPVQRKIKDRIAMLHEVRDALDSNRFILMAQRIEGLRGDDYHEILLRMIDSHGEHLKPDSFLPVVHEFGLSWHLDRWVLEQTLQFLDVNRLALPGGRFSINLFASTLCRPRLAKEVEELLNHYNVEPWQLIIEVEESHMLSDFAWGNRSINQLRHLGCQVAIDDFGTGYASYVRLKEVKADMLKIDGSFIRNMLASSLDYQIIESICSVARLKRMKVVAEFVETEEVAAALKKMHVDYLQGYAISVPQPLISLAGPAESEPG</sequence>
<dbReference type="InterPro" id="IPR050706">
    <property type="entry name" value="Cyclic-di-GMP_PDE-like"/>
</dbReference>
<proteinExistence type="predicted"/>
<evidence type="ECO:0000256" key="3">
    <source>
        <dbReference type="ARBA" id="ARBA00022692"/>
    </source>
</evidence>
<dbReference type="InterPro" id="IPR001633">
    <property type="entry name" value="EAL_dom"/>
</dbReference>
<feature type="transmembrane region" description="Helical" evidence="6">
    <location>
        <begin position="211"/>
        <end position="233"/>
    </location>
</feature>
<comment type="caution">
    <text evidence="8">The sequence shown here is derived from an EMBL/GenBank/DDBJ whole genome shotgun (WGS) entry which is preliminary data.</text>
</comment>
<dbReference type="Proteomes" id="UP000288794">
    <property type="component" value="Unassembled WGS sequence"/>
</dbReference>
<dbReference type="PROSITE" id="PS50883">
    <property type="entry name" value="EAL"/>
    <property type="match status" value="1"/>
</dbReference>
<evidence type="ECO:0000256" key="1">
    <source>
        <dbReference type="ARBA" id="ARBA00004651"/>
    </source>
</evidence>
<dbReference type="Pfam" id="PF00563">
    <property type="entry name" value="EAL"/>
    <property type="match status" value="1"/>
</dbReference>
<name>A0A443IA63_9GAMM</name>
<dbReference type="AlphaFoldDB" id="A0A443IA63"/>
<protein>
    <submittedName>
        <fullName evidence="8">Membrane protein</fullName>
    </submittedName>
</protein>
<dbReference type="PANTHER" id="PTHR33121:SF64">
    <property type="entry name" value="CYCLIC DI-GMP PHOSPHODIESTERASE PDEF"/>
    <property type="match status" value="1"/>
</dbReference>
<evidence type="ECO:0000256" key="5">
    <source>
        <dbReference type="ARBA" id="ARBA00023136"/>
    </source>
</evidence>
<dbReference type="PANTHER" id="PTHR33121">
    <property type="entry name" value="CYCLIC DI-GMP PHOSPHODIESTERASE PDEF"/>
    <property type="match status" value="1"/>
</dbReference>
<evidence type="ECO:0000256" key="2">
    <source>
        <dbReference type="ARBA" id="ARBA00022475"/>
    </source>
</evidence>
<accession>A0A443IA63</accession>
<dbReference type="SMART" id="SM00052">
    <property type="entry name" value="EAL"/>
    <property type="match status" value="1"/>
</dbReference>
<feature type="transmembrane region" description="Helical" evidence="6">
    <location>
        <begin position="41"/>
        <end position="57"/>
    </location>
</feature>
<dbReference type="InterPro" id="IPR000160">
    <property type="entry name" value="GGDEF_dom"/>
</dbReference>
<feature type="transmembrane region" description="Helical" evidence="6">
    <location>
        <begin position="85"/>
        <end position="103"/>
    </location>
</feature>
<evidence type="ECO:0000256" key="6">
    <source>
        <dbReference type="SAM" id="Phobius"/>
    </source>
</evidence>
<dbReference type="Pfam" id="PF05231">
    <property type="entry name" value="MASE1"/>
    <property type="match status" value="1"/>
</dbReference>
<dbReference type="Gene3D" id="3.20.20.450">
    <property type="entry name" value="EAL domain"/>
    <property type="match status" value="1"/>
</dbReference>
<keyword evidence="9" id="KW-1185">Reference proteome</keyword>
<dbReference type="EMBL" id="JMEE01000045">
    <property type="protein sequence ID" value="RWR00806.1"/>
    <property type="molecule type" value="Genomic_DNA"/>
</dbReference>
<evidence type="ECO:0000313" key="9">
    <source>
        <dbReference type="Proteomes" id="UP000288794"/>
    </source>
</evidence>
<dbReference type="InterPro" id="IPR007895">
    <property type="entry name" value="MASE1"/>
</dbReference>
<feature type="transmembrane region" description="Helical" evidence="6">
    <location>
        <begin position="294"/>
        <end position="314"/>
    </location>
</feature>
<keyword evidence="4 6" id="KW-1133">Transmembrane helix</keyword>
<keyword evidence="5 6" id="KW-0472">Membrane</keyword>
<dbReference type="GO" id="GO:0071111">
    <property type="term" value="F:cyclic-guanylate-specific phosphodiesterase activity"/>
    <property type="evidence" value="ECO:0007669"/>
    <property type="project" value="InterPro"/>
</dbReference>
<evidence type="ECO:0000256" key="4">
    <source>
        <dbReference type="ARBA" id="ARBA00022989"/>
    </source>
</evidence>
<dbReference type="CDD" id="cd01948">
    <property type="entry name" value="EAL"/>
    <property type="match status" value="1"/>
</dbReference>
<organism evidence="8 9">
    <name type="scientific">[Pantoea] beijingensis</name>
    <dbReference type="NCBI Taxonomy" id="1324864"/>
    <lineage>
        <taxon>Bacteria</taxon>
        <taxon>Pseudomonadati</taxon>
        <taxon>Pseudomonadota</taxon>
        <taxon>Gammaproteobacteria</taxon>
        <taxon>Enterobacterales</taxon>
        <taxon>Erwiniaceae</taxon>
        <taxon>Erwinia</taxon>
    </lineage>
</organism>